<feature type="non-terminal residue" evidence="1">
    <location>
        <position position="1"/>
    </location>
</feature>
<name>A0ABD3V418_SINWO</name>
<evidence type="ECO:0000313" key="1">
    <source>
        <dbReference type="EMBL" id="KAL3855956.1"/>
    </source>
</evidence>
<sequence>SLVTAEIFISDKPGILSKWFELRDNGKLTRDLIDAVWTKDKYPDFHDNKDYRLLLMEKLNIIARPKSYGEDGTEVK</sequence>
<reference evidence="1 2" key="1">
    <citation type="submission" date="2024-11" db="EMBL/GenBank/DDBJ databases">
        <title>Chromosome-level genome assembly of the freshwater bivalve Anodonta woodiana.</title>
        <authorList>
            <person name="Chen X."/>
        </authorList>
    </citation>
    <scope>NUCLEOTIDE SEQUENCE [LARGE SCALE GENOMIC DNA]</scope>
    <source>
        <strain evidence="1">MN2024</strain>
        <tissue evidence="1">Gills</tissue>
    </source>
</reference>
<proteinExistence type="predicted"/>
<keyword evidence="2" id="KW-1185">Reference proteome</keyword>
<organism evidence="1 2">
    <name type="scientific">Sinanodonta woodiana</name>
    <name type="common">Chinese pond mussel</name>
    <name type="synonym">Anodonta woodiana</name>
    <dbReference type="NCBI Taxonomy" id="1069815"/>
    <lineage>
        <taxon>Eukaryota</taxon>
        <taxon>Metazoa</taxon>
        <taxon>Spiralia</taxon>
        <taxon>Lophotrochozoa</taxon>
        <taxon>Mollusca</taxon>
        <taxon>Bivalvia</taxon>
        <taxon>Autobranchia</taxon>
        <taxon>Heteroconchia</taxon>
        <taxon>Palaeoheterodonta</taxon>
        <taxon>Unionida</taxon>
        <taxon>Unionoidea</taxon>
        <taxon>Unionidae</taxon>
        <taxon>Unioninae</taxon>
        <taxon>Sinanodonta</taxon>
    </lineage>
</organism>
<dbReference type="AlphaFoldDB" id="A0ABD3V418"/>
<gene>
    <name evidence="1" type="ORF">ACJMK2_015153</name>
</gene>
<feature type="non-terminal residue" evidence="1">
    <location>
        <position position="76"/>
    </location>
</feature>
<evidence type="ECO:0000313" key="2">
    <source>
        <dbReference type="Proteomes" id="UP001634394"/>
    </source>
</evidence>
<comment type="caution">
    <text evidence="1">The sequence shown here is derived from an EMBL/GenBank/DDBJ whole genome shotgun (WGS) entry which is preliminary data.</text>
</comment>
<dbReference type="EMBL" id="JBJQND010000014">
    <property type="protein sequence ID" value="KAL3855956.1"/>
    <property type="molecule type" value="Genomic_DNA"/>
</dbReference>
<accession>A0ABD3V418</accession>
<dbReference type="Proteomes" id="UP001634394">
    <property type="component" value="Unassembled WGS sequence"/>
</dbReference>
<protein>
    <submittedName>
        <fullName evidence="1">Uncharacterized protein</fullName>
    </submittedName>
</protein>